<organism evidence="6 7">
    <name type="scientific">Tanacetum coccineum</name>
    <dbReference type="NCBI Taxonomy" id="301880"/>
    <lineage>
        <taxon>Eukaryota</taxon>
        <taxon>Viridiplantae</taxon>
        <taxon>Streptophyta</taxon>
        <taxon>Embryophyta</taxon>
        <taxon>Tracheophyta</taxon>
        <taxon>Spermatophyta</taxon>
        <taxon>Magnoliopsida</taxon>
        <taxon>eudicotyledons</taxon>
        <taxon>Gunneridae</taxon>
        <taxon>Pentapetalae</taxon>
        <taxon>asterids</taxon>
        <taxon>campanulids</taxon>
        <taxon>Asterales</taxon>
        <taxon>Asteraceae</taxon>
        <taxon>Asteroideae</taxon>
        <taxon>Anthemideae</taxon>
        <taxon>Anthemidinae</taxon>
        <taxon>Tanacetum</taxon>
    </lineage>
</organism>
<comment type="caution">
    <text evidence="6">The sequence shown here is derived from an EMBL/GenBank/DDBJ whole genome shotgun (WGS) entry which is preliminary data.</text>
</comment>
<reference evidence="6" key="1">
    <citation type="journal article" date="2022" name="Int. J. Mol. Sci.">
        <title>Draft Genome of Tanacetum Coccineum: Genomic Comparison of Closely Related Tanacetum-Family Plants.</title>
        <authorList>
            <person name="Yamashiro T."/>
            <person name="Shiraishi A."/>
            <person name="Nakayama K."/>
            <person name="Satake H."/>
        </authorList>
    </citation>
    <scope>NUCLEOTIDE SEQUENCE</scope>
</reference>
<name>A0ABQ5B786_9ASTR</name>
<sequence>MTTTVKWCQEDQIRTTTVTWCQEDHTGEYRGTEGRRSYNSLSEGVEAEPHSYFRLRHEGATSEGAEAQSDLLSIFTKLLSMDVSCFDVIRWTRSVPNTIDLQTVALHEIGHLLGLGHSEDENAIMWSSIPSGSLKGFNSDDILGVKALYGLK</sequence>
<dbReference type="Pfam" id="PF00413">
    <property type="entry name" value="Peptidase_M10"/>
    <property type="match status" value="1"/>
</dbReference>
<keyword evidence="4" id="KW-0862">Zinc</keyword>
<dbReference type="PANTHER" id="PTHR10201">
    <property type="entry name" value="MATRIX METALLOPROTEINASE"/>
    <property type="match status" value="1"/>
</dbReference>
<dbReference type="PANTHER" id="PTHR10201:SF292">
    <property type="entry name" value="MATRILYSIN"/>
    <property type="match status" value="1"/>
</dbReference>
<reference evidence="6" key="2">
    <citation type="submission" date="2022-01" db="EMBL/GenBank/DDBJ databases">
        <authorList>
            <person name="Yamashiro T."/>
            <person name="Shiraishi A."/>
            <person name="Satake H."/>
            <person name="Nakayama K."/>
        </authorList>
    </citation>
    <scope>NUCLEOTIDE SEQUENCE</scope>
</reference>
<dbReference type="InterPro" id="IPR001818">
    <property type="entry name" value="Pept_M10_metallopeptidase"/>
</dbReference>
<evidence type="ECO:0000256" key="2">
    <source>
        <dbReference type="ARBA" id="ARBA00022723"/>
    </source>
</evidence>
<dbReference type="InterPro" id="IPR024079">
    <property type="entry name" value="MetalloPept_cat_dom_sf"/>
</dbReference>
<evidence type="ECO:0000256" key="3">
    <source>
        <dbReference type="ARBA" id="ARBA00022801"/>
    </source>
</evidence>
<accession>A0ABQ5B786</accession>
<dbReference type="Proteomes" id="UP001151760">
    <property type="component" value="Unassembled WGS sequence"/>
</dbReference>
<dbReference type="EMBL" id="BQNB010012915">
    <property type="protein sequence ID" value="GJT09552.1"/>
    <property type="molecule type" value="Genomic_DNA"/>
</dbReference>
<keyword evidence="7" id="KW-1185">Reference proteome</keyword>
<evidence type="ECO:0000313" key="6">
    <source>
        <dbReference type="EMBL" id="GJT09552.1"/>
    </source>
</evidence>
<dbReference type="SMART" id="SM00235">
    <property type="entry name" value="ZnMc"/>
    <property type="match status" value="1"/>
</dbReference>
<feature type="domain" description="Peptidase metallopeptidase" evidence="5">
    <location>
        <begin position="9"/>
        <end position="151"/>
    </location>
</feature>
<keyword evidence="3" id="KW-0378">Hydrolase</keyword>
<evidence type="ECO:0000259" key="5">
    <source>
        <dbReference type="SMART" id="SM00235"/>
    </source>
</evidence>
<dbReference type="Gene3D" id="3.40.390.10">
    <property type="entry name" value="Collagenase (Catalytic Domain)"/>
    <property type="match status" value="1"/>
</dbReference>
<dbReference type="InterPro" id="IPR006026">
    <property type="entry name" value="Peptidase_Metallo"/>
</dbReference>
<protein>
    <submittedName>
        <fullName evidence="6">Metallopeptidase, catalytic domain-containing protein</fullName>
    </submittedName>
</protein>
<proteinExistence type="predicted"/>
<keyword evidence="1" id="KW-0645">Protease</keyword>
<dbReference type="InterPro" id="IPR021190">
    <property type="entry name" value="Pept_M10A"/>
</dbReference>
<dbReference type="PRINTS" id="PR00138">
    <property type="entry name" value="MATRIXIN"/>
</dbReference>
<dbReference type="SUPFAM" id="SSF55486">
    <property type="entry name" value="Metalloproteases ('zincins'), catalytic domain"/>
    <property type="match status" value="1"/>
</dbReference>
<gene>
    <name evidence="6" type="ORF">Tco_0856594</name>
</gene>
<evidence type="ECO:0000313" key="7">
    <source>
        <dbReference type="Proteomes" id="UP001151760"/>
    </source>
</evidence>
<evidence type="ECO:0000256" key="4">
    <source>
        <dbReference type="ARBA" id="ARBA00022833"/>
    </source>
</evidence>
<evidence type="ECO:0000256" key="1">
    <source>
        <dbReference type="ARBA" id="ARBA00022670"/>
    </source>
</evidence>
<keyword evidence="2" id="KW-0479">Metal-binding</keyword>